<protein>
    <submittedName>
        <fullName evidence="3">Alpha/beta hydrolase</fullName>
    </submittedName>
</protein>
<dbReference type="PANTHER" id="PTHR43798">
    <property type="entry name" value="MONOACYLGLYCEROL LIPASE"/>
    <property type="match status" value="1"/>
</dbReference>
<dbReference type="Gene3D" id="3.40.50.1820">
    <property type="entry name" value="alpha/beta hydrolase"/>
    <property type="match status" value="1"/>
</dbReference>
<dbReference type="EMBL" id="CP154795">
    <property type="protein sequence ID" value="XAN07761.1"/>
    <property type="molecule type" value="Genomic_DNA"/>
</dbReference>
<dbReference type="GO" id="GO:0016787">
    <property type="term" value="F:hydrolase activity"/>
    <property type="evidence" value="ECO:0007669"/>
    <property type="project" value="UniProtKB-KW"/>
</dbReference>
<organism evidence="3 4">
    <name type="scientific">Ammonicoccus fulvus</name>
    <dbReference type="NCBI Taxonomy" id="3138240"/>
    <lineage>
        <taxon>Bacteria</taxon>
        <taxon>Bacillati</taxon>
        <taxon>Actinomycetota</taxon>
        <taxon>Actinomycetes</taxon>
        <taxon>Propionibacteriales</taxon>
        <taxon>Propionibacteriaceae</taxon>
        <taxon>Ammonicoccus</taxon>
    </lineage>
</organism>
<sequence length="264" mass="27646">MTTVNLHLSGDASDLPLVLLAPFPLDARLWDEVVERLADADGPHRVIAVDPPGFGGAIAGGEPSLEAYADALLSALDAAGVDRFVLAGNSMGGYVAMLLADRHPQRLAGIGLIGTKSTADTDEARDGRVATAARLEAGGSTDEVVEPMNERMISAATRAEQPETVRALRDWMNQAPAASIAWALRAMAARPDRTAALKALDVPGLVLCGSDDVTMTWPEQELMAEALGESVTAIDRVGHLIPLEAPDATAAALIDLWNRAAARS</sequence>
<name>A0ABZ3FT62_9ACTN</name>
<evidence type="ECO:0000259" key="2">
    <source>
        <dbReference type="Pfam" id="PF12697"/>
    </source>
</evidence>
<dbReference type="SUPFAM" id="SSF53474">
    <property type="entry name" value="alpha/beta-Hydrolases"/>
    <property type="match status" value="1"/>
</dbReference>
<evidence type="ECO:0000313" key="4">
    <source>
        <dbReference type="Proteomes" id="UP001442841"/>
    </source>
</evidence>
<keyword evidence="1 3" id="KW-0378">Hydrolase</keyword>
<dbReference type="PRINTS" id="PR00111">
    <property type="entry name" value="ABHYDROLASE"/>
</dbReference>
<dbReference type="Pfam" id="PF12697">
    <property type="entry name" value="Abhydrolase_6"/>
    <property type="match status" value="1"/>
</dbReference>
<proteinExistence type="predicted"/>
<gene>
    <name evidence="3" type="ORF">AADG42_10750</name>
</gene>
<dbReference type="InterPro" id="IPR000073">
    <property type="entry name" value="AB_hydrolase_1"/>
</dbReference>
<dbReference type="InterPro" id="IPR050266">
    <property type="entry name" value="AB_hydrolase_sf"/>
</dbReference>
<accession>A0ABZ3FT62</accession>
<evidence type="ECO:0000256" key="1">
    <source>
        <dbReference type="ARBA" id="ARBA00022801"/>
    </source>
</evidence>
<dbReference type="RefSeq" id="WP_425309219.1">
    <property type="nucleotide sequence ID" value="NZ_CP154795.1"/>
</dbReference>
<keyword evidence="4" id="KW-1185">Reference proteome</keyword>
<dbReference type="PANTHER" id="PTHR43798:SF31">
    <property type="entry name" value="AB HYDROLASE SUPERFAMILY PROTEIN YCLE"/>
    <property type="match status" value="1"/>
</dbReference>
<evidence type="ECO:0000313" key="3">
    <source>
        <dbReference type="EMBL" id="XAN07761.1"/>
    </source>
</evidence>
<dbReference type="Proteomes" id="UP001442841">
    <property type="component" value="Chromosome"/>
</dbReference>
<reference evidence="3 4" key="1">
    <citation type="submission" date="2024-04" db="EMBL/GenBank/DDBJ databases">
        <title>Isolation of an actinomycete strain from pig manure.</title>
        <authorList>
            <person name="Gong T."/>
            <person name="Yu Z."/>
            <person name="An M."/>
            <person name="Wei C."/>
            <person name="Yang W."/>
            <person name="Liu L."/>
        </authorList>
    </citation>
    <scope>NUCLEOTIDE SEQUENCE [LARGE SCALE GENOMIC DNA]</scope>
    <source>
        <strain evidence="3 4">ZF39</strain>
    </source>
</reference>
<dbReference type="InterPro" id="IPR029058">
    <property type="entry name" value="AB_hydrolase_fold"/>
</dbReference>
<feature type="domain" description="AB hydrolase-1" evidence="2">
    <location>
        <begin position="17"/>
        <end position="252"/>
    </location>
</feature>